<keyword evidence="2" id="KW-1185">Reference proteome</keyword>
<organism evidence="1 2">
    <name type="scientific">Mesorhizobium plurifarium</name>
    <dbReference type="NCBI Taxonomy" id="69974"/>
    <lineage>
        <taxon>Bacteria</taxon>
        <taxon>Pseudomonadati</taxon>
        <taxon>Pseudomonadota</taxon>
        <taxon>Alphaproteobacteria</taxon>
        <taxon>Hyphomicrobiales</taxon>
        <taxon>Phyllobacteriaceae</taxon>
        <taxon>Mesorhizobium</taxon>
    </lineage>
</organism>
<dbReference type="EMBL" id="CCMZ01000029">
    <property type="protein sequence ID" value="CDX21252.1"/>
    <property type="molecule type" value="Genomic_DNA"/>
</dbReference>
<dbReference type="Pfam" id="PF10741">
    <property type="entry name" value="T2SSM_b"/>
    <property type="match status" value="1"/>
</dbReference>
<dbReference type="Proteomes" id="UP000045285">
    <property type="component" value="Unassembled WGS sequence"/>
</dbReference>
<dbReference type="AlphaFoldDB" id="A0A090DW49"/>
<dbReference type="NCBIfam" id="NF040576">
    <property type="entry name" value="T2SS_GspM_XpsM"/>
    <property type="match status" value="1"/>
</dbReference>
<reference evidence="2" key="1">
    <citation type="submission" date="2014-08" db="EMBL/GenBank/DDBJ databases">
        <authorList>
            <person name="Moulin L."/>
        </authorList>
    </citation>
    <scope>NUCLEOTIDE SEQUENCE [LARGE SCALE GENOMIC DNA]</scope>
</reference>
<proteinExistence type="predicted"/>
<accession>A0A090DW49</accession>
<dbReference type="InterPro" id="IPR034756">
    <property type="entry name" value="T2SSM_b"/>
</dbReference>
<protein>
    <submittedName>
        <fullName evidence="1">General secretion pathway protein M</fullName>
    </submittedName>
</protein>
<sequence length="200" mass="20353">MLSAILNSRLLVRRSLALAIAALCVLVAGWLIFAALGSVASANADIDQKRETLGQIEAVVALAKTMEASAPPAAAAGNGEFLSGESEAVIRGTLQTRLNAMASANKVVVLSAGNAPALTEDGVAYLGLRANVSGTLEGVHGFMLSLETTLPVLFVREATLRVTNVAPSEAPNVEPEIFAEVLFYGALPPGMGTAAAGAAP</sequence>
<name>A0A090DW49_MESPL</name>
<evidence type="ECO:0000313" key="1">
    <source>
        <dbReference type="EMBL" id="CDX21252.1"/>
    </source>
</evidence>
<gene>
    <name evidence="1" type="ORF">MPL3356_350018</name>
</gene>
<evidence type="ECO:0000313" key="2">
    <source>
        <dbReference type="Proteomes" id="UP000045285"/>
    </source>
</evidence>